<organism evidence="1">
    <name type="scientific">mine drainage metagenome</name>
    <dbReference type="NCBI Taxonomy" id="410659"/>
    <lineage>
        <taxon>unclassified sequences</taxon>
        <taxon>metagenomes</taxon>
        <taxon>ecological metagenomes</taxon>
    </lineage>
</organism>
<reference evidence="1" key="2">
    <citation type="journal article" date="2014" name="ISME J.">
        <title>Microbial stratification in low pH oxic and suboxic macroscopic growths along an acid mine drainage.</title>
        <authorList>
            <person name="Mendez-Garcia C."/>
            <person name="Mesa V."/>
            <person name="Sprenger R.R."/>
            <person name="Richter M."/>
            <person name="Diez M.S."/>
            <person name="Solano J."/>
            <person name="Bargiela R."/>
            <person name="Golyshina O.V."/>
            <person name="Manteca A."/>
            <person name="Ramos J.L."/>
            <person name="Gallego J.R."/>
            <person name="Llorente I."/>
            <person name="Martins Dos Santos V.A."/>
            <person name="Jensen O.N."/>
            <person name="Pelaez A.I."/>
            <person name="Sanchez J."/>
            <person name="Ferrer M."/>
        </authorList>
    </citation>
    <scope>NUCLEOTIDE SEQUENCE</scope>
</reference>
<accession>T0Y3Z8</accession>
<sequence length="395" mass="43319">MTLAPRAAAEAAALGAHRQAAQQLQTALRFVAQAPAALAAQLYQDWAYEAGLSVRIDDAVIAARHQAIVLWRGLNRGDKVGHNLRWLSRLHWYRGDGRQAEEYADAAVRELEALPASAELAMAYSVRSQLHMLHDRFDLAIEWGERALALAERVGDLETRVHALNNIGTAQLSATDSDPSGQAKLEQSLQLALAHGYHEHAARAYTNLGEHAVAFKDFALAERVLEEGIAFDRRNDLEVWIHYLVGCQAQLRLEQGRLHEAETMAQRIVAMTTLSAVERLPAMCGLGKAQARLGVGSGTDVLQEALQRALTTAEPQRTVPPRLALVEAAWLAQDTVACVAQLSALAAMTDACLDPWECGELAVWCQRLRMRRGAARARPARQIPEPWAAELRGDP</sequence>
<dbReference type="InterPro" id="IPR011990">
    <property type="entry name" value="TPR-like_helical_dom_sf"/>
</dbReference>
<proteinExistence type="predicted"/>
<name>T0Y3Z8_9ZZZZ</name>
<dbReference type="InterPro" id="IPR019734">
    <property type="entry name" value="TPR_rpt"/>
</dbReference>
<dbReference type="EMBL" id="AUZX01015138">
    <property type="protein sequence ID" value="EQD29811.1"/>
    <property type="molecule type" value="Genomic_DNA"/>
</dbReference>
<dbReference type="Gene3D" id="1.25.40.10">
    <property type="entry name" value="Tetratricopeptide repeat domain"/>
    <property type="match status" value="2"/>
</dbReference>
<feature type="non-terminal residue" evidence="1">
    <location>
        <position position="395"/>
    </location>
</feature>
<gene>
    <name evidence="1" type="ORF">B1A_20516</name>
</gene>
<evidence type="ECO:0000313" key="1">
    <source>
        <dbReference type="EMBL" id="EQD29811.1"/>
    </source>
</evidence>
<reference evidence="1" key="1">
    <citation type="submission" date="2013-08" db="EMBL/GenBank/DDBJ databases">
        <authorList>
            <person name="Mendez C."/>
            <person name="Richter M."/>
            <person name="Ferrer M."/>
            <person name="Sanchez J."/>
        </authorList>
    </citation>
    <scope>NUCLEOTIDE SEQUENCE</scope>
</reference>
<dbReference type="AlphaFoldDB" id="T0Y3Z8"/>
<comment type="caution">
    <text evidence="1">The sequence shown here is derived from an EMBL/GenBank/DDBJ whole genome shotgun (WGS) entry which is preliminary data.</text>
</comment>
<protein>
    <submittedName>
        <fullName evidence="1">LuxR family transcriptional regulator</fullName>
    </submittedName>
</protein>
<dbReference type="SUPFAM" id="SSF48452">
    <property type="entry name" value="TPR-like"/>
    <property type="match status" value="1"/>
</dbReference>
<dbReference type="SMART" id="SM00028">
    <property type="entry name" value="TPR"/>
    <property type="match status" value="2"/>
</dbReference>